<dbReference type="EMBL" id="CM046398">
    <property type="protein sequence ID" value="KAI8532110.1"/>
    <property type="molecule type" value="Genomic_DNA"/>
</dbReference>
<accession>A0ACC0LTX3</accession>
<keyword evidence="2" id="KW-1185">Reference proteome</keyword>
<evidence type="ECO:0000313" key="1">
    <source>
        <dbReference type="EMBL" id="KAI8532110.1"/>
    </source>
</evidence>
<name>A0ACC0LTX3_RHOML</name>
<protein>
    <submittedName>
        <fullName evidence="1">Uncharacterized protein</fullName>
    </submittedName>
</protein>
<reference evidence="1" key="1">
    <citation type="submission" date="2022-02" db="EMBL/GenBank/DDBJ databases">
        <title>Plant Genome Project.</title>
        <authorList>
            <person name="Zhang R.-G."/>
        </authorList>
    </citation>
    <scope>NUCLEOTIDE SEQUENCE</scope>
    <source>
        <strain evidence="1">AT1</strain>
    </source>
</reference>
<proteinExistence type="predicted"/>
<dbReference type="Proteomes" id="UP001062846">
    <property type="component" value="Chromosome 11"/>
</dbReference>
<sequence length="317" mass="35212">MHRWMRQRKQWPQVKAPTMERAPDSVRCGKWDLRATQNRRNRAISAQDLSVTEKQLTTCTKKRKRHASPSSSANSVVGENNIQADAKQFKSKGLDHYDLLVELCESTLATGAFAGYPSTLGGPTAKGEREMMRQGKSIRMADQMSMDSRGKRKSDGTGGSSSKSIKIDERTQAYATFGYAQQKKGEYFEKMTVDQFSVLDCIQALDEIASWFDEEQYYKAYEKLAFGPPTGRQGFMGLSIDRRTNLSCNGSAVMTCNVSCNGSAATGIATAVPEWCSCSLFNIYVKYKAGTSFDQWLTAVRAVVLKPRWGVVAAIYG</sequence>
<evidence type="ECO:0000313" key="2">
    <source>
        <dbReference type="Proteomes" id="UP001062846"/>
    </source>
</evidence>
<gene>
    <name evidence="1" type="ORF">RHMOL_Rhmol11G0187800</name>
</gene>
<organism evidence="1 2">
    <name type="scientific">Rhododendron molle</name>
    <name type="common">Chinese azalea</name>
    <name type="synonym">Azalea mollis</name>
    <dbReference type="NCBI Taxonomy" id="49168"/>
    <lineage>
        <taxon>Eukaryota</taxon>
        <taxon>Viridiplantae</taxon>
        <taxon>Streptophyta</taxon>
        <taxon>Embryophyta</taxon>
        <taxon>Tracheophyta</taxon>
        <taxon>Spermatophyta</taxon>
        <taxon>Magnoliopsida</taxon>
        <taxon>eudicotyledons</taxon>
        <taxon>Gunneridae</taxon>
        <taxon>Pentapetalae</taxon>
        <taxon>asterids</taxon>
        <taxon>Ericales</taxon>
        <taxon>Ericaceae</taxon>
        <taxon>Ericoideae</taxon>
        <taxon>Rhodoreae</taxon>
        <taxon>Rhododendron</taxon>
    </lineage>
</organism>
<comment type="caution">
    <text evidence="1">The sequence shown here is derived from an EMBL/GenBank/DDBJ whole genome shotgun (WGS) entry which is preliminary data.</text>
</comment>